<dbReference type="Gene3D" id="3.90.25.10">
    <property type="entry name" value="UDP-galactose 4-epimerase, domain 1"/>
    <property type="match status" value="1"/>
</dbReference>
<dbReference type="InterPro" id="IPR008030">
    <property type="entry name" value="NmrA-like"/>
</dbReference>
<dbReference type="PANTHER" id="PTHR42748">
    <property type="entry name" value="NITROGEN METABOLITE REPRESSION PROTEIN NMRA FAMILY MEMBER"/>
    <property type="match status" value="1"/>
</dbReference>
<organism evidence="4 5">
    <name type="scientific">Trichoderma ghanense</name>
    <dbReference type="NCBI Taxonomy" id="65468"/>
    <lineage>
        <taxon>Eukaryota</taxon>
        <taxon>Fungi</taxon>
        <taxon>Dikarya</taxon>
        <taxon>Ascomycota</taxon>
        <taxon>Pezizomycotina</taxon>
        <taxon>Sordariomycetes</taxon>
        <taxon>Hypocreomycetidae</taxon>
        <taxon>Hypocreales</taxon>
        <taxon>Hypocreaceae</taxon>
        <taxon>Trichoderma</taxon>
    </lineage>
</organism>
<keyword evidence="5" id="KW-1185">Reference proteome</keyword>
<dbReference type="RefSeq" id="XP_073555238.1">
    <property type="nucleotide sequence ID" value="XM_073706187.1"/>
</dbReference>
<dbReference type="EMBL" id="PPTA01000016">
    <property type="protein sequence ID" value="TFA99036.1"/>
    <property type="molecule type" value="Genomic_DNA"/>
</dbReference>
<name>A0ABY2GTX9_9HYPO</name>
<comment type="similarity">
    <text evidence="1">Belongs to the NmrA-type oxidoreductase family.</text>
</comment>
<evidence type="ECO:0000313" key="5">
    <source>
        <dbReference type="Proteomes" id="UP001642720"/>
    </source>
</evidence>
<dbReference type="Gene3D" id="3.40.50.720">
    <property type="entry name" value="NAD(P)-binding Rossmann-like Domain"/>
    <property type="match status" value="1"/>
</dbReference>
<dbReference type="Proteomes" id="UP001642720">
    <property type="component" value="Unassembled WGS sequence"/>
</dbReference>
<dbReference type="InterPro" id="IPR036291">
    <property type="entry name" value="NAD(P)-bd_dom_sf"/>
</dbReference>
<dbReference type="Pfam" id="PF05368">
    <property type="entry name" value="NmrA"/>
    <property type="match status" value="1"/>
</dbReference>
<comment type="caution">
    <text evidence="4">The sequence shown here is derived from an EMBL/GenBank/DDBJ whole genome shotgun (WGS) entry which is preliminary data.</text>
</comment>
<protein>
    <submittedName>
        <fullName evidence="4">NmrA-like family domain-containing protein 1</fullName>
    </submittedName>
</protein>
<proteinExistence type="inferred from homology"/>
<evidence type="ECO:0000313" key="4">
    <source>
        <dbReference type="EMBL" id="TFA99036.1"/>
    </source>
</evidence>
<dbReference type="InterPro" id="IPR051164">
    <property type="entry name" value="NmrA-like_oxidored"/>
</dbReference>
<gene>
    <name evidence="4" type="ORF">CCMA1212_009086</name>
</gene>
<dbReference type="GeneID" id="300580637"/>
<dbReference type="SUPFAM" id="SSF51735">
    <property type="entry name" value="NAD(P)-binding Rossmann-fold domains"/>
    <property type="match status" value="1"/>
</dbReference>
<evidence type="ECO:0000256" key="1">
    <source>
        <dbReference type="ARBA" id="ARBA00006328"/>
    </source>
</evidence>
<dbReference type="PANTHER" id="PTHR42748:SF31">
    <property type="entry name" value="NMRA-LIKE DOMAIN-CONTAINING PROTEIN-RELATED"/>
    <property type="match status" value="1"/>
</dbReference>
<keyword evidence="2" id="KW-0521">NADP</keyword>
<reference evidence="4 5" key="1">
    <citation type="submission" date="2018-01" db="EMBL/GenBank/DDBJ databases">
        <title>Genome characterization of the sugarcane-associated fungus Trichoderma ghanense CCMA-1212 and their application in lignocelulose bioconversion.</title>
        <authorList>
            <person name="Steindorff A.S."/>
            <person name="Mendes T.D."/>
            <person name="Vilela E.S.D."/>
            <person name="Rodrigues D.S."/>
            <person name="Formighieri E.F."/>
            <person name="Melo I.S."/>
            <person name="Favaro L.C.L."/>
        </authorList>
    </citation>
    <scope>NUCLEOTIDE SEQUENCE [LARGE SCALE GENOMIC DNA]</scope>
    <source>
        <strain evidence="4 5">CCMA-1212</strain>
    </source>
</reference>
<feature type="domain" description="NmrA-like" evidence="3">
    <location>
        <begin position="4"/>
        <end position="279"/>
    </location>
</feature>
<evidence type="ECO:0000256" key="2">
    <source>
        <dbReference type="ARBA" id="ARBA00022857"/>
    </source>
</evidence>
<accession>A0ABY2GTX9</accession>
<evidence type="ECO:0000259" key="3">
    <source>
        <dbReference type="Pfam" id="PF05368"/>
    </source>
</evidence>
<sequence length="308" mass="34292">MAPKTVVVVGATGLQGGSVVEEFLEYPNEYPVRGLTRDVSKPAALALSVKGVNVQAADLDSGHEALENVFAGADIVLALTDFWPSRSKVVEVAQGKALADAAARIPTLEHFWKSKTDVTEYIKTQKPELWKKTTTILFPNYFEYCLTDPKRCLPRQISGTLVREFTLSPYTILPNVAIADTGKLVRAVVEDKATYFEKTIAFWAQGLSEGGKLAKLGSEFGLPFEYKKSTPEQFQKGLEVAGLTPEISLDFAEQLLMFEYFGNVYASHDFVHAREIPNLSLKSWDDFVREHKEELMAKMESGDGRSRW</sequence>